<dbReference type="EMBL" id="JACJID010000004">
    <property type="protein sequence ID" value="MBA8927957.1"/>
    <property type="molecule type" value="Genomic_DNA"/>
</dbReference>
<dbReference type="CDD" id="cd08417">
    <property type="entry name" value="PBP2_Nitroaromatics_like"/>
    <property type="match status" value="1"/>
</dbReference>
<dbReference type="PANTHER" id="PTHR30118:SF15">
    <property type="entry name" value="TRANSCRIPTIONAL REGULATORY PROTEIN"/>
    <property type="match status" value="1"/>
</dbReference>
<comment type="similarity">
    <text evidence="1">Belongs to the LysR transcriptional regulatory family.</text>
</comment>
<comment type="caution">
    <text evidence="6">The sequence shown here is derived from an EMBL/GenBank/DDBJ whole genome shotgun (WGS) entry which is preliminary data.</text>
</comment>
<evidence type="ECO:0000256" key="1">
    <source>
        <dbReference type="ARBA" id="ARBA00009437"/>
    </source>
</evidence>
<dbReference type="Pfam" id="PF03466">
    <property type="entry name" value="LysR_substrate"/>
    <property type="match status" value="1"/>
</dbReference>
<sequence>MPMPPNLSGVDLNLLLPLHALLTERNVTRAAERVGVGQPAMSASLAKLRRLFDDPLLVRDGRGLVLTPFAESLLGRLAVALSSVRAVLDTEARFDPATDHRVFTIVASDYVTAVLLRPLLVEVSRTAPHVRINIVSLQPDFLDRLRRGQCDLLIWPRGMLTENLDTFASAELFGDEFVAVVDGDNPHVGEQVDLDELATLPYVQVAGTLPAMPDTSFSLLGLTPRTAVATETFCGALHMVPGTDMVAIVQRRLFDQFGPALGLRMVRLPVELPRLTEAAFWHQRFRIEPAHRWLRELLQQLSKQL</sequence>
<name>A0ABR6BM25_9PSEU</name>
<evidence type="ECO:0000259" key="5">
    <source>
        <dbReference type="PROSITE" id="PS50931"/>
    </source>
</evidence>
<dbReference type="Proteomes" id="UP000517916">
    <property type="component" value="Unassembled WGS sequence"/>
</dbReference>
<evidence type="ECO:0000256" key="3">
    <source>
        <dbReference type="ARBA" id="ARBA00023125"/>
    </source>
</evidence>
<dbReference type="PRINTS" id="PR00039">
    <property type="entry name" value="HTHLYSR"/>
</dbReference>
<keyword evidence="4" id="KW-0804">Transcription</keyword>
<gene>
    <name evidence="6" type="ORF">BC739_005174</name>
</gene>
<evidence type="ECO:0000256" key="4">
    <source>
        <dbReference type="ARBA" id="ARBA00023163"/>
    </source>
</evidence>
<dbReference type="RefSeq" id="WP_025356944.1">
    <property type="nucleotide sequence ID" value="NZ_BAAABQ010000023.1"/>
</dbReference>
<keyword evidence="7" id="KW-1185">Reference proteome</keyword>
<dbReference type="Gene3D" id="1.10.10.10">
    <property type="entry name" value="Winged helix-like DNA-binding domain superfamily/Winged helix DNA-binding domain"/>
    <property type="match status" value="1"/>
</dbReference>
<dbReference type="Gene3D" id="3.40.190.10">
    <property type="entry name" value="Periplasmic binding protein-like II"/>
    <property type="match status" value="2"/>
</dbReference>
<dbReference type="Pfam" id="PF00126">
    <property type="entry name" value="HTH_1"/>
    <property type="match status" value="1"/>
</dbReference>
<feature type="domain" description="HTH lysR-type" evidence="5">
    <location>
        <begin position="10"/>
        <end position="67"/>
    </location>
</feature>
<dbReference type="InterPro" id="IPR036388">
    <property type="entry name" value="WH-like_DNA-bd_sf"/>
</dbReference>
<dbReference type="SUPFAM" id="SSF46785">
    <property type="entry name" value="Winged helix' DNA-binding domain"/>
    <property type="match status" value="1"/>
</dbReference>
<organism evidence="6 7">
    <name type="scientific">Kutzneria viridogrisea</name>
    <dbReference type="NCBI Taxonomy" id="47990"/>
    <lineage>
        <taxon>Bacteria</taxon>
        <taxon>Bacillati</taxon>
        <taxon>Actinomycetota</taxon>
        <taxon>Actinomycetes</taxon>
        <taxon>Pseudonocardiales</taxon>
        <taxon>Pseudonocardiaceae</taxon>
        <taxon>Kutzneria</taxon>
    </lineage>
</organism>
<keyword evidence="2" id="KW-0805">Transcription regulation</keyword>
<dbReference type="PANTHER" id="PTHR30118">
    <property type="entry name" value="HTH-TYPE TRANSCRIPTIONAL REGULATOR LEUO-RELATED"/>
    <property type="match status" value="1"/>
</dbReference>
<dbReference type="InterPro" id="IPR037402">
    <property type="entry name" value="YidZ_PBP2"/>
</dbReference>
<dbReference type="InterPro" id="IPR005119">
    <property type="entry name" value="LysR_subst-bd"/>
</dbReference>
<accession>A0ABR6BM25</accession>
<proteinExistence type="inferred from homology"/>
<protein>
    <submittedName>
        <fullName evidence="6">DNA-binding transcriptional LysR family regulator</fullName>
    </submittedName>
</protein>
<dbReference type="PROSITE" id="PS50931">
    <property type="entry name" value="HTH_LYSR"/>
    <property type="match status" value="1"/>
</dbReference>
<evidence type="ECO:0000313" key="6">
    <source>
        <dbReference type="EMBL" id="MBA8927957.1"/>
    </source>
</evidence>
<keyword evidence="3 6" id="KW-0238">DNA-binding</keyword>
<evidence type="ECO:0000256" key="2">
    <source>
        <dbReference type="ARBA" id="ARBA00023015"/>
    </source>
</evidence>
<dbReference type="SUPFAM" id="SSF53850">
    <property type="entry name" value="Periplasmic binding protein-like II"/>
    <property type="match status" value="1"/>
</dbReference>
<dbReference type="GO" id="GO:0003677">
    <property type="term" value="F:DNA binding"/>
    <property type="evidence" value="ECO:0007669"/>
    <property type="project" value="UniProtKB-KW"/>
</dbReference>
<evidence type="ECO:0000313" key="7">
    <source>
        <dbReference type="Proteomes" id="UP000517916"/>
    </source>
</evidence>
<dbReference type="InterPro" id="IPR000847">
    <property type="entry name" value="LysR_HTH_N"/>
</dbReference>
<dbReference type="InterPro" id="IPR050389">
    <property type="entry name" value="LysR-type_TF"/>
</dbReference>
<dbReference type="InterPro" id="IPR036390">
    <property type="entry name" value="WH_DNA-bd_sf"/>
</dbReference>
<reference evidence="6 7" key="1">
    <citation type="submission" date="2020-08" db="EMBL/GenBank/DDBJ databases">
        <title>Genomic Encyclopedia of Archaeal and Bacterial Type Strains, Phase II (KMG-II): from individual species to whole genera.</title>
        <authorList>
            <person name="Goeker M."/>
        </authorList>
    </citation>
    <scope>NUCLEOTIDE SEQUENCE [LARGE SCALE GENOMIC DNA]</scope>
    <source>
        <strain evidence="6 7">DSM 43850</strain>
    </source>
</reference>